<dbReference type="Proteomes" id="UP000887579">
    <property type="component" value="Unplaced"/>
</dbReference>
<evidence type="ECO:0000313" key="2">
    <source>
        <dbReference type="WBParaSite" id="ES5_v2.g26634.t1"/>
    </source>
</evidence>
<name>A0AC34GA82_9BILA</name>
<accession>A0AC34GA82</accession>
<reference evidence="2" key="1">
    <citation type="submission" date="2022-11" db="UniProtKB">
        <authorList>
            <consortium name="WormBaseParasite"/>
        </authorList>
    </citation>
    <scope>IDENTIFICATION</scope>
</reference>
<protein>
    <submittedName>
        <fullName evidence="2">Zinc transporter ZIP9</fullName>
    </submittedName>
</protein>
<proteinExistence type="predicted"/>
<organism evidence="1 2">
    <name type="scientific">Panagrolaimus sp. ES5</name>
    <dbReference type="NCBI Taxonomy" id="591445"/>
    <lineage>
        <taxon>Eukaryota</taxon>
        <taxon>Metazoa</taxon>
        <taxon>Ecdysozoa</taxon>
        <taxon>Nematoda</taxon>
        <taxon>Chromadorea</taxon>
        <taxon>Rhabditida</taxon>
        <taxon>Tylenchina</taxon>
        <taxon>Panagrolaimomorpha</taxon>
        <taxon>Panagrolaimoidea</taxon>
        <taxon>Panagrolaimidae</taxon>
        <taxon>Panagrolaimus</taxon>
    </lineage>
</organism>
<sequence>AGFVPLAFTFSESKVRLLSILGAGLLVGTALAVILPEGVEALQPKHSHVSPHNTHKDTHIAKQILEESNGENDAHPPRIVPKDAEMHADVPMDVNAHGDGGNSQPKREKRQAHAEFDKETGAQTHTEEEHHEHKEIGPTIGYSLIFGFILMLLGSIDSSSSTTGIMLLFSAGTFLYVATVHVLPELASRKPESHLPLPTSPSSSNLTHSHQNGADFTVKELIILIIGSLLPSLLASGHHH</sequence>
<evidence type="ECO:0000313" key="1">
    <source>
        <dbReference type="Proteomes" id="UP000887579"/>
    </source>
</evidence>
<dbReference type="WBParaSite" id="ES5_v2.g26634.t1">
    <property type="protein sequence ID" value="ES5_v2.g26634.t1"/>
    <property type="gene ID" value="ES5_v2.g26634"/>
</dbReference>